<gene>
    <name evidence="2" type="ORF">ACFPCV_25315</name>
</gene>
<keyword evidence="1" id="KW-0732">Signal</keyword>
<dbReference type="EMBL" id="JBHSIS010000011">
    <property type="protein sequence ID" value="MFC4856838.1"/>
    <property type="molecule type" value="Genomic_DNA"/>
</dbReference>
<evidence type="ECO:0000313" key="3">
    <source>
        <dbReference type="Proteomes" id="UP001595859"/>
    </source>
</evidence>
<dbReference type="Proteomes" id="UP001595859">
    <property type="component" value="Unassembled WGS sequence"/>
</dbReference>
<proteinExistence type="predicted"/>
<accession>A0ABV9S551</accession>
<dbReference type="RefSeq" id="WP_378058825.1">
    <property type="nucleotide sequence ID" value="NZ_JBHSIS010000011.1"/>
</dbReference>
<feature type="chain" id="PRO_5046517344" evidence="1">
    <location>
        <begin position="19"/>
        <end position="152"/>
    </location>
</feature>
<evidence type="ECO:0000313" key="2">
    <source>
        <dbReference type="EMBL" id="MFC4856838.1"/>
    </source>
</evidence>
<evidence type="ECO:0000256" key="1">
    <source>
        <dbReference type="SAM" id="SignalP"/>
    </source>
</evidence>
<keyword evidence="3" id="KW-1185">Reference proteome</keyword>
<sequence>MKARIGRFAALATALALAVTGTVTVSNAVATQPAVPQEDAALVQDMHDALADAADAGDVAEVKSTLTELEPLLTELASGERYALAESSRELAGEAGEAVTTIRDQVDRLFPEGAREANPPSVAEQLNELVQRLLQRLSQLVNDLLGGGPVPL</sequence>
<name>A0ABV9S551_9PSEU</name>
<feature type="signal peptide" evidence="1">
    <location>
        <begin position="1"/>
        <end position="18"/>
    </location>
</feature>
<reference evidence="3" key="1">
    <citation type="journal article" date="2019" name="Int. J. Syst. Evol. Microbiol.">
        <title>The Global Catalogue of Microorganisms (GCM) 10K type strain sequencing project: providing services to taxonomists for standard genome sequencing and annotation.</title>
        <authorList>
            <consortium name="The Broad Institute Genomics Platform"/>
            <consortium name="The Broad Institute Genome Sequencing Center for Infectious Disease"/>
            <person name="Wu L."/>
            <person name="Ma J."/>
        </authorList>
    </citation>
    <scope>NUCLEOTIDE SEQUENCE [LARGE SCALE GENOMIC DNA]</scope>
    <source>
        <strain evidence="3">ZS-22-S1</strain>
    </source>
</reference>
<comment type="caution">
    <text evidence="2">The sequence shown here is derived from an EMBL/GenBank/DDBJ whole genome shotgun (WGS) entry which is preliminary data.</text>
</comment>
<organism evidence="2 3">
    <name type="scientific">Actinophytocola glycyrrhizae</name>
    <dbReference type="NCBI Taxonomy" id="2044873"/>
    <lineage>
        <taxon>Bacteria</taxon>
        <taxon>Bacillati</taxon>
        <taxon>Actinomycetota</taxon>
        <taxon>Actinomycetes</taxon>
        <taxon>Pseudonocardiales</taxon>
        <taxon>Pseudonocardiaceae</taxon>
    </lineage>
</organism>
<protein>
    <submittedName>
        <fullName evidence="2">Uncharacterized protein</fullName>
    </submittedName>
</protein>